<dbReference type="EMBL" id="DTDJ01000025">
    <property type="protein sequence ID" value="HGL17368.1"/>
    <property type="molecule type" value="Genomic_DNA"/>
</dbReference>
<evidence type="ECO:0000256" key="6">
    <source>
        <dbReference type="ARBA" id="ARBA00022592"/>
    </source>
</evidence>
<evidence type="ECO:0000256" key="7">
    <source>
        <dbReference type="PIRNR" id="PIRNR003107"/>
    </source>
</evidence>
<comment type="function">
    <text evidence="7">Plays a role in the regulation of phosphate uptake.</text>
</comment>
<dbReference type="InterPro" id="IPR026022">
    <property type="entry name" value="PhoU_dom"/>
</dbReference>
<dbReference type="NCBIfam" id="TIGR02135">
    <property type="entry name" value="phoU_full"/>
    <property type="match status" value="1"/>
</dbReference>
<keyword evidence="5 7" id="KW-0963">Cytoplasm</keyword>
<dbReference type="Gene3D" id="1.20.58.220">
    <property type="entry name" value="Phosphate transport system protein phou homolog 2, domain 2"/>
    <property type="match status" value="2"/>
</dbReference>
<feature type="domain" description="PhoU" evidence="8">
    <location>
        <begin position="14"/>
        <end position="101"/>
    </location>
</feature>
<dbReference type="InterPro" id="IPR038078">
    <property type="entry name" value="PhoU-like_sf"/>
</dbReference>
<keyword evidence="4 7" id="KW-0813">Transport</keyword>
<dbReference type="GO" id="GO:0005737">
    <property type="term" value="C:cytoplasm"/>
    <property type="evidence" value="ECO:0007669"/>
    <property type="project" value="UniProtKB-SubCell"/>
</dbReference>
<proteinExistence type="inferred from homology"/>
<evidence type="ECO:0000256" key="5">
    <source>
        <dbReference type="ARBA" id="ARBA00022490"/>
    </source>
</evidence>
<dbReference type="FunFam" id="1.20.58.220:FF:000004">
    <property type="entry name" value="Phosphate-specific transport system accessory protein PhoU"/>
    <property type="match status" value="1"/>
</dbReference>
<evidence type="ECO:0000313" key="9">
    <source>
        <dbReference type="EMBL" id="HGL17368.1"/>
    </source>
</evidence>
<feature type="domain" description="PhoU" evidence="8">
    <location>
        <begin position="118"/>
        <end position="203"/>
    </location>
</feature>
<protein>
    <recommendedName>
        <fullName evidence="7">Phosphate-specific transport system accessory protein PhoU</fullName>
    </recommendedName>
</protein>
<comment type="similarity">
    <text evidence="2 7">Belongs to the PhoU family.</text>
</comment>
<sequence length="225" mass="25673">MLEDKIKELNTEILEYHAHVSNMFKQSIEGLLTRNPDLLKKVIEKDEPYANEKENLIDELCLDFIALYSPKAKILRTVTMILKMNNDLERVGDHATNIAQSALTLINYPEIKELYALISIMASKTLEMLRESLEAYMKEDITLATSVLKKDDDIDRLNQEIVKKSTSLCSQQLINPEMLIEFTSVSSNIERVADHATNLAEDVIYAVSGKIYRHGHFKDNLDTSP</sequence>
<dbReference type="InterPro" id="IPR028366">
    <property type="entry name" value="PhoU"/>
</dbReference>
<name>A0A7V4E481_UNCW3</name>
<evidence type="ECO:0000256" key="2">
    <source>
        <dbReference type="ARBA" id="ARBA00008107"/>
    </source>
</evidence>
<keyword evidence="6 7" id="KW-0592">Phosphate transport</keyword>
<comment type="subunit">
    <text evidence="3 7">Homodimer.</text>
</comment>
<gene>
    <name evidence="9" type="primary">phoU</name>
    <name evidence="9" type="ORF">ENU66_03420</name>
</gene>
<dbReference type="PANTHER" id="PTHR42930:SF3">
    <property type="entry name" value="PHOSPHATE-SPECIFIC TRANSPORT SYSTEM ACCESSORY PROTEIN PHOU"/>
    <property type="match status" value="1"/>
</dbReference>
<dbReference type="SUPFAM" id="SSF109755">
    <property type="entry name" value="PhoU-like"/>
    <property type="match status" value="1"/>
</dbReference>
<dbReference type="Pfam" id="PF01895">
    <property type="entry name" value="PhoU"/>
    <property type="match status" value="2"/>
</dbReference>
<organism evidence="9">
    <name type="scientific">candidate division WOR-3 bacterium</name>
    <dbReference type="NCBI Taxonomy" id="2052148"/>
    <lineage>
        <taxon>Bacteria</taxon>
        <taxon>Bacteria division WOR-3</taxon>
    </lineage>
</organism>
<dbReference type="GO" id="GO:0045936">
    <property type="term" value="P:negative regulation of phosphate metabolic process"/>
    <property type="evidence" value="ECO:0007669"/>
    <property type="project" value="InterPro"/>
</dbReference>
<evidence type="ECO:0000256" key="1">
    <source>
        <dbReference type="ARBA" id="ARBA00004496"/>
    </source>
</evidence>
<dbReference type="GO" id="GO:0006817">
    <property type="term" value="P:phosphate ion transport"/>
    <property type="evidence" value="ECO:0007669"/>
    <property type="project" value="UniProtKB-KW"/>
</dbReference>
<evidence type="ECO:0000256" key="3">
    <source>
        <dbReference type="ARBA" id="ARBA00011738"/>
    </source>
</evidence>
<comment type="caution">
    <text evidence="9">The sequence shown here is derived from an EMBL/GenBank/DDBJ whole genome shotgun (WGS) entry which is preliminary data.</text>
</comment>
<evidence type="ECO:0000259" key="8">
    <source>
        <dbReference type="Pfam" id="PF01895"/>
    </source>
</evidence>
<dbReference type="GO" id="GO:0030643">
    <property type="term" value="P:intracellular phosphate ion homeostasis"/>
    <property type="evidence" value="ECO:0007669"/>
    <property type="project" value="InterPro"/>
</dbReference>
<reference evidence="9" key="1">
    <citation type="journal article" date="2020" name="mSystems">
        <title>Genome- and Community-Level Interaction Insights into Carbon Utilization and Element Cycling Functions of Hydrothermarchaeota in Hydrothermal Sediment.</title>
        <authorList>
            <person name="Zhou Z."/>
            <person name="Liu Y."/>
            <person name="Xu W."/>
            <person name="Pan J."/>
            <person name="Luo Z.H."/>
            <person name="Li M."/>
        </authorList>
    </citation>
    <scope>NUCLEOTIDE SEQUENCE [LARGE SCALE GENOMIC DNA]</scope>
    <source>
        <strain evidence="9">SpSt-69</strain>
    </source>
</reference>
<dbReference type="PANTHER" id="PTHR42930">
    <property type="entry name" value="PHOSPHATE-SPECIFIC TRANSPORT SYSTEM ACCESSORY PROTEIN PHOU"/>
    <property type="match status" value="1"/>
</dbReference>
<evidence type="ECO:0000256" key="4">
    <source>
        <dbReference type="ARBA" id="ARBA00022448"/>
    </source>
</evidence>
<accession>A0A7V4E481</accession>
<dbReference type="AlphaFoldDB" id="A0A7V4E481"/>
<dbReference type="PIRSF" id="PIRSF003107">
    <property type="entry name" value="PhoU"/>
    <property type="match status" value="1"/>
</dbReference>
<comment type="subcellular location">
    <subcellularLocation>
        <location evidence="1 7">Cytoplasm</location>
    </subcellularLocation>
</comment>